<dbReference type="Proteomes" id="UP000324222">
    <property type="component" value="Unassembled WGS sequence"/>
</dbReference>
<gene>
    <name evidence="1" type="ORF">E2C01_021485</name>
</gene>
<dbReference type="EMBL" id="VSRR010001886">
    <property type="protein sequence ID" value="MPC28284.1"/>
    <property type="molecule type" value="Genomic_DNA"/>
</dbReference>
<reference evidence="1 2" key="1">
    <citation type="submission" date="2019-05" db="EMBL/GenBank/DDBJ databases">
        <title>Another draft genome of Portunus trituberculatus and its Hox gene families provides insights of decapod evolution.</title>
        <authorList>
            <person name="Jeong J.-H."/>
            <person name="Song I."/>
            <person name="Kim S."/>
            <person name="Choi T."/>
            <person name="Kim D."/>
            <person name="Ryu S."/>
            <person name="Kim W."/>
        </authorList>
    </citation>
    <scope>NUCLEOTIDE SEQUENCE [LARGE SCALE GENOMIC DNA]</scope>
    <source>
        <tissue evidence="1">Muscle</tissue>
    </source>
</reference>
<comment type="caution">
    <text evidence="1">The sequence shown here is derived from an EMBL/GenBank/DDBJ whole genome shotgun (WGS) entry which is preliminary data.</text>
</comment>
<evidence type="ECO:0000313" key="1">
    <source>
        <dbReference type="EMBL" id="MPC28284.1"/>
    </source>
</evidence>
<keyword evidence="2" id="KW-1185">Reference proteome</keyword>
<organism evidence="1 2">
    <name type="scientific">Portunus trituberculatus</name>
    <name type="common">Swimming crab</name>
    <name type="synonym">Neptunus trituberculatus</name>
    <dbReference type="NCBI Taxonomy" id="210409"/>
    <lineage>
        <taxon>Eukaryota</taxon>
        <taxon>Metazoa</taxon>
        <taxon>Ecdysozoa</taxon>
        <taxon>Arthropoda</taxon>
        <taxon>Crustacea</taxon>
        <taxon>Multicrustacea</taxon>
        <taxon>Malacostraca</taxon>
        <taxon>Eumalacostraca</taxon>
        <taxon>Eucarida</taxon>
        <taxon>Decapoda</taxon>
        <taxon>Pleocyemata</taxon>
        <taxon>Brachyura</taxon>
        <taxon>Eubrachyura</taxon>
        <taxon>Portunoidea</taxon>
        <taxon>Portunidae</taxon>
        <taxon>Portuninae</taxon>
        <taxon>Portunus</taxon>
    </lineage>
</organism>
<name>A0A5B7E675_PORTR</name>
<dbReference type="AlphaFoldDB" id="A0A5B7E675"/>
<accession>A0A5B7E675</accession>
<protein>
    <submittedName>
        <fullName evidence="1">Uncharacterized protein</fullName>
    </submittedName>
</protein>
<evidence type="ECO:0000313" key="2">
    <source>
        <dbReference type="Proteomes" id="UP000324222"/>
    </source>
</evidence>
<sequence length="27" mass="3276">MYVKYCVIIKKSFKQYYKALSTTNNLK</sequence>
<proteinExistence type="predicted"/>